<comment type="caution">
    <text evidence="1">The sequence shown here is derived from an EMBL/GenBank/DDBJ whole genome shotgun (WGS) entry which is preliminary data.</text>
</comment>
<name>A0AAV4QKF7_CAEEX</name>
<organism evidence="1 2">
    <name type="scientific">Caerostris extrusa</name>
    <name type="common">Bark spider</name>
    <name type="synonym">Caerostris bankana</name>
    <dbReference type="NCBI Taxonomy" id="172846"/>
    <lineage>
        <taxon>Eukaryota</taxon>
        <taxon>Metazoa</taxon>
        <taxon>Ecdysozoa</taxon>
        <taxon>Arthropoda</taxon>
        <taxon>Chelicerata</taxon>
        <taxon>Arachnida</taxon>
        <taxon>Araneae</taxon>
        <taxon>Araneomorphae</taxon>
        <taxon>Entelegynae</taxon>
        <taxon>Araneoidea</taxon>
        <taxon>Araneidae</taxon>
        <taxon>Caerostris</taxon>
    </lineage>
</organism>
<evidence type="ECO:0000313" key="1">
    <source>
        <dbReference type="EMBL" id="GIY08754.1"/>
    </source>
</evidence>
<keyword evidence="2" id="KW-1185">Reference proteome</keyword>
<accession>A0AAV4QKF7</accession>
<dbReference type="AlphaFoldDB" id="A0AAV4QKF7"/>
<reference evidence="1 2" key="1">
    <citation type="submission" date="2021-06" db="EMBL/GenBank/DDBJ databases">
        <title>Caerostris extrusa draft genome.</title>
        <authorList>
            <person name="Kono N."/>
            <person name="Arakawa K."/>
        </authorList>
    </citation>
    <scope>NUCLEOTIDE SEQUENCE [LARGE SCALE GENOMIC DNA]</scope>
</reference>
<dbReference type="EMBL" id="BPLR01006286">
    <property type="protein sequence ID" value="GIY08754.1"/>
    <property type="molecule type" value="Genomic_DNA"/>
</dbReference>
<proteinExistence type="predicted"/>
<protein>
    <submittedName>
        <fullName evidence="1">Uncharacterized protein</fullName>
    </submittedName>
</protein>
<dbReference type="Proteomes" id="UP001054945">
    <property type="component" value="Unassembled WGS sequence"/>
</dbReference>
<gene>
    <name evidence="1" type="ORF">CEXT_594791</name>
</gene>
<sequence>MMQGANGSKTVGHLKWYILSSLRSHRLRFSEFDVVALAKNSSFFNKSDATRVYPSYVSHHPLRRGVSERQQTTHVFARSCCSGSRVQTSTRSLFRNKVLLPHHPEKDLLFRRRPGLPQGLHLHGLQETGQPLQRGPRGQLEGLDGRADHLHEPLGRIRALVTVLLQESGTKGRGHVHVHRDGGMQFGHIQEPDSPAGLCAALES</sequence>
<evidence type="ECO:0000313" key="2">
    <source>
        <dbReference type="Proteomes" id="UP001054945"/>
    </source>
</evidence>